<accession>A0ABN0W8H9</accession>
<dbReference type="RefSeq" id="WP_343798562.1">
    <property type="nucleotide sequence ID" value="NZ_BAAADJ010000020.1"/>
</dbReference>
<feature type="region of interest" description="Disordered" evidence="1">
    <location>
        <begin position="1"/>
        <end position="50"/>
    </location>
</feature>
<evidence type="ECO:0000313" key="2">
    <source>
        <dbReference type="EMBL" id="GAA0328875.1"/>
    </source>
</evidence>
<feature type="compositionally biased region" description="Basic and acidic residues" evidence="1">
    <location>
        <begin position="1"/>
        <end position="12"/>
    </location>
</feature>
<name>A0ABN0W8H9_9BACI</name>
<comment type="caution">
    <text evidence="2">The sequence shown here is derived from an EMBL/GenBank/DDBJ whole genome shotgun (WGS) entry which is preliminary data.</text>
</comment>
<feature type="compositionally biased region" description="Basic and acidic residues" evidence="1">
    <location>
        <begin position="24"/>
        <end position="33"/>
    </location>
</feature>
<protein>
    <submittedName>
        <fullName evidence="2">Uncharacterized protein</fullName>
    </submittedName>
</protein>
<proteinExistence type="predicted"/>
<evidence type="ECO:0000313" key="3">
    <source>
        <dbReference type="Proteomes" id="UP001500782"/>
    </source>
</evidence>
<dbReference type="Proteomes" id="UP001500782">
    <property type="component" value="Unassembled WGS sequence"/>
</dbReference>
<organism evidence="2 3">
    <name type="scientific">Bacillus carboniphilus</name>
    <dbReference type="NCBI Taxonomy" id="86663"/>
    <lineage>
        <taxon>Bacteria</taxon>
        <taxon>Bacillati</taxon>
        <taxon>Bacillota</taxon>
        <taxon>Bacilli</taxon>
        <taxon>Bacillales</taxon>
        <taxon>Bacillaceae</taxon>
        <taxon>Bacillus</taxon>
    </lineage>
</organism>
<evidence type="ECO:0000256" key="1">
    <source>
        <dbReference type="SAM" id="MobiDB-lite"/>
    </source>
</evidence>
<sequence length="50" mass="5602">MYQRQENQDDVRQPLMSTGTTEAGFKKGTEKSKQTTKPKIGNTVVGDDEK</sequence>
<keyword evidence="3" id="KW-1185">Reference proteome</keyword>
<gene>
    <name evidence="2" type="ORF">GCM10008967_19240</name>
</gene>
<reference evidence="2 3" key="1">
    <citation type="journal article" date="2019" name="Int. J. Syst. Evol. Microbiol.">
        <title>The Global Catalogue of Microorganisms (GCM) 10K type strain sequencing project: providing services to taxonomists for standard genome sequencing and annotation.</title>
        <authorList>
            <consortium name="The Broad Institute Genomics Platform"/>
            <consortium name="The Broad Institute Genome Sequencing Center for Infectious Disease"/>
            <person name="Wu L."/>
            <person name="Ma J."/>
        </authorList>
    </citation>
    <scope>NUCLEOTIDE SEQUENCE [LARGE SCALE GENOMIC DNA]</scope>
    <source>
        <strain evidence="2 3">JCM 9731</strain>
    </source>
</reference>
<dbReference type="EMBL" id="BAAADJ010000020">
    <property type="protein sequence ID" value="GAA0328875.1"/>
    <property type="molecule type" value="Genomic_DNA"/>
</dbReference>